<dbReference type="AlphaFoldDB" id="I3ZFW5"/>
<dbReference type="PATRIC" id="fig|926566.3.peg.1817"/>
<dbReference type="EMBL" id="CP003379">
    <property type="protein sequence ID" value="AFL88133.1"/>
    <property type="molecule type" value="Genomic_DNA"/>
</dbReference>
<dbReference type="GO" id="GO:0009306">
    <property type="term" value="P:protein secretion"/>
    <property type="evidence" value="ECO:0007669"/>
    <property type="project" value="InterPro"/>
</dbReference>
<gene>
    <name evidence="4" type="ordered locus">Terro_1841</name>
</gene>
<dbReference type="Pfam" id="PF01312">
    <property type="entry name" value="Bac_export_2"/>
    <property type="match status" value="1"/>
</dbReference>
<protein>
    <submittedName>
        <fullName evidence="4">Flagellar biosynthesis pathway, component FlhB</fullName>
    </submittedName>
</protein>
<evidence type="ECO:0000256" key="1">
    <source>
        <dbReference type="ARBA" id="ARBA00010690"/>
    </source>
</evidence>
<keyword evidence="4" id="KW-0966">Cell projection</keyword>
<dbReference type="OrthoDB" id="9807950at2"/>
<keyword evidence="3" id="KW-1133">Transmembrane helix</keyword>
<dbReference type="STRING" id="926566.Terro_1841"/>
<dbReference type="PRINTS" id="PR00950">
    <property type="entry name" value="TYPE3IMSPROT"/>
</dbReference>
<sequence length="386" mass="41918">MSGEKTEKPSEQRKRKSRETGDGVKSRELTAAAAMLCGLLLLRGASVQFLKAWSGAYESALAHGTHVFDTPDGIARFLSTLLLPAMGPVAAVMAAALAGAIAVGAMQTGGVQVHPGALALKPGRLSPANNTKNMFSMRSVLRLSKSLVPTAIVVILTSHALRGAILPMPVTSYARLPITLTATYGLSMKAAWISLAWSAIDYLNEWRSWNNGLKMSKEDVRREMKESNGNPHTKGRIRQIQRAMRKRRVRADVAKAAVVITNPTHYAVALLFDLTTMSAPKVLAKGRDLHALDIREQARWAGVPIVENPPLARSLYRSVEEGQAIPFELYSAVAAILAFLFREASDRSGRDARNQTQHRGYGYAAQPRVQIPVTNYDPATSEGGRL</sequence>
<keyword evidence="4" id="KW-0282">Flagellum</keyword>
<reference evidence="4 5" key="1">
    <citation type="submission" date="2012-06" db="EMBL/GenBank/DDBJ databases">
        <title>Complete genome of Terriglobus roseus DSM 18391.</title>
        <authorList>
            <consortium name="US DOE Joint Genome Institute (JGI-PGF)"/>
            <person name="Lucas S."/>
            <person name="Copeland A."/>
            <person name="Lapidus A."/>
            <person name="Glavina del Rio T."/>
            <person name="Dalin E."/>
            <person name="Tice H."/>
            <person name="Bruce D."/>
            <person name="Goodwin L."/>
            <person name="Pitluck S."/>
            <person name="Peters L."/>
            <person name="Mikhailova N."/>
            <person name="Munk A.C.C."/>
            <person name="Kyrpides N."/>
            <person name="Mavromatis K."/>
            <person name="Ivanova N."/>
            <person name="Brettin T."/>
            <person name="Detter J.C."/>
            <person name="Han C."/>
            <person name="Larimer F."/>
            <person name="Land M."/>
            <person name="Hauser L."/>
            <person name="Markowitz V."/>
            <person name="Cheng J.-F."/>
            <person name="Hugenholtz P."/>
            <person name="Woyke T."/>
            <person name="Wu D."/>
            <person name="Brambilla E."/>
            <person name="Klenk H.-P."/>
            <person name="Eisen J.A."/>
        </authorList>
    </citation>
    <scope>NUCLEOTIDE SEQUENCE [LARGE SCALE GENOMIC DNA]</scope>
    <source>
        <strain evidence="5">DSM 18391 / NRRL B-41598 / KBS 63</strain>
    </source>
</reference>
<keyword evidence="3" id="KW-0472">Membrane</keyword>
<keyword evidence="4" id="KW-0969">Cilium</keyword>
<dbReference type="InterPro" id="IPR006135">
    <property type="entry name" value="T3SS_substrate_exporter"/>
</dbReference>
<accession>I3ZFW5</accession>
<name>I3ZFW5_TERRK</name>
<dbReference type="eggNOG" id="COG1377">
    <property type="taxonomic scope" value="Bacteria"/>
</dbReference>
<dbReference type="Gene3D" id="6.10.250.2080">
    <property type="match status" value="1"/>
</dbReference>
<evidence type="ECO:0000256" key="2">
    <source>
        <dbReference type="SAM" id="MobiDB-lite"/>
    </source>
</evidence>
<dbReference type="MEROPS" id="N06.A01"/>
<dbReference type="RefSeq" id="WP_014785702.1">
    <property type="nucleotide sequence ID" value="NC_018014.1"/>
</dbReference>
<evidence type="ECO:0000256" key="3">
    <source>
        <dbReference type="SAM" id="Phobius"/>
    </source>
</evidence>
<feature type="transmembrane region" description="Helical" evidence="3">
    <location>
        <begin position="81"/>
        <end position="103"/>
    </location>
</feature>
<dbReference type="SUPFAM" id="SSF160544">
    <property type="entry name" value="EscU C-terminal domain-like"/>
    <property type="match status" value="1"/>
</dbReference>
<dbReference type="GO" id="GO:0005886">
    <property type="term" value="C:plasma membrane"/>
    <property type="evidence" value="ECO:0007669"/>
    <property type="project" value="TreeGrafter"/>
</dbReference>
<dbReference type="PANTHER" id="PTHR30531">
    <property type="entry name" value="FLAGELLAR BIOSYNTHETIC PROTEIN FLHB"/>
    <property type="match status" value="1"/>
</dbReference>
<proteinExistence type="inferred from homology"/>
<dbReference type="Proteomes" id="UP000006056">
    <property type="component" value="Chromosome"/>
</dbReference>
<feature type="region of interest" description="Disordered" evidence="2">
    <location>
        <begin position="1"/>
        <end position="24"/>
    </location>
</feature>
<comment type="similarity">
    <text evidence="1">Belongs to the type III secretion exporter family.</text>
</comment>
<evidence type="ECO:0000313" key="4">
    <source>
        <dbReference type="EMBL" id="AFL88133.1"/>
    </source>
</evidence>
<dbReference type="InterPro" id="IPR029025">
    <property type="entry name" value="T3SS_substrate_exporter_C"/>
</dbReference>
<keyword evidence="5" id="KW-1185">Reference proteome</keyword>
<dbReference type="HOGENOM" id="CLU_041013_1_3_0"/>
<dbReference type="KEGG" id="trs:Terro_1841"/>
<evidence type="ECO:0000313" key="5">
    <source>
        <dbReference type="Proteomes" id="UP000006056"/>
    </source>
</evidence>
<organism evidence="4 5">
    <name type="scientific">Terriglobus roseus (strain DSM 18391 / NRRL B-41598 / KBS 63)</name>
    <dbReference type="NCBI Taxonomy" id="926566"/>
    <lineage>
        <taxon>Bacteria</taxon>
        <taxon>Pseudomonadati</taxon>
        <taxon>Acidobacteriota</taxon>
        <taxon>Terriglobia</taxon>
        <taxon>Terriglobales</taxon>
        <taxon>Acidobacteriaceae</taxon>
        <taxon>Terriglobus</taxon>
    </lineage>
</organism>
<dbReference type="Gene3D" id="3.40.1690.10">
    <property type="entry name" value="secretion proteins EscU"/>
    <property type="match status" value="1"/>
</dbReference>
<dbReference type="PANTHER" id="PTHR30531:SF12">
    <property type="entry name" value="FLAGELLAR BIOSYNTHETIC PROTEIN FLHB"/>
    <property type="match status" value="1"/>
</dbReference>
<keyword evidence="3" id="KW-0812">Transmembrane</keyword>